<keyword evidence="1" id="KW-1133">Transmembrane helix</keyword>
<organism evidence="2 3">
    <name type="scientific">[Clostridium] methylpentosum DSM 5476</name>
    <dbReference type="NCBI Taxonomy" id="537013"/>
    <lineage>
        <taxon>Bacteria</taxon>
        <taxon>Bacillati</taxon>
        <taxon>Bacillota</taxon>
        <taxon>Clostridia</taxon>
        <taxon>Eubacteriales</taxon>
        <taxon>Oscillospiraceae</taxon>
        <taxon>Oscillospiraceae incertae sedis</taxon>
    </lineage>
</organism>
<accession>C0EJA8</accession>
<dbReference type="Proteomes" id="UP000003340">
    <property type="component" value="Unassembled WGS sequence"/>
</dbReference>
<reference evidence="2 3" key="2">
    <citation type="submission" date="2009-02" db="EMBL/GenBank/DDBJ databases">
        <title>Draft genome sequence of Clostridium methylpentosum (DSM 5476).</title>
        <authorList>
            <person name="Sudarsanam P."/>
            <person name="Ley R."/>
            <person name="Guruge J."/>
            <person name="Turnbaugh P.J."/>
            <person name="Mahowald M."/>
            <person name="Liep D."/>
            <person name="Gordon J."/>
        </authorList>
    </citation>
    <scope>NUCLEOTIDE SEQUENCE [LARGE SCALE GENOMIC DNA]</scope>
    <source>
        <strain evidence="2 3">DSM 5476</strain>
    </source>
</reference>
<proteinExistence type="predicted"/>
<sequence>MVQGKIAVVKFCCNAAITIPSLVFVVYGCDFRFGSFIFVCAVYLLQMIVESSTGQLSD</sequence>
<gene>
    <name evidence="2" type="ORF">CLOSTMETH_03961</name>
</gene>
<dbReference type="EMBL" id="ACEC01000143">
    <property type="protein sequence ID" value="EEG28442.1"/>
    <property type="molecule type" value="Genomic_DNA"/>
</dbReference>
<evidence type="ECO:0000313" key="2">
    <source>
        <dbReference type="EMBL" id="EEG28442.1"/>
    </source>
</evidence>
<keyword evidence="1" id="KW-0812">Transmembrane</keyword>
<feature type="transmembrane region" description="Helical" evidence="1">
    <location>
        <begin position="7"/>
        <end position="27"/>
    </location>
</feature>
<dbReference type="HOGENOM" id="CLU_2971370_0_0_9"/>
<keyword evidence="3" id="KW-1185">Reference proteome</keyword>
<dbReference type="PROSITE" id="PS51257">
    <property type="entry name" value="PROKAR_LIPOPROTEIN"/>
    <property type="match status" value="1"/>
</dbReference>
<comment type="caution">
    <text evidence="2">The sequence shown here is derived from an EMBL/GenBank/DDBJ whole genome shotgun (WGS) entry which is preliminary data.</text>
</comment>
<keyword evidence="1" id="KW-0472">Membrane</keyword>
<evidence type="ECO:0000256" key="1">
    <source>
        <dbReference type="SAM" id="Phobius"/>
    </source>
</evidence>
<evidence type="ECO:0000313" key="3">
    <source>
        <dbReference type="Proteomes" id="UP000003340"/>
    </source>
</evidence>
<reference evidence="2 3" key="1">
    <citation type="submission" date="2009-01" db="EMBL/GenBank/DDBJ databases">
        <authorList>
            <person name="Fulton L."/>
            <person name="Clifton S."/>
            <person name="Fulton B."/>
            <person name="Xu J."/>
            <person name="Minx P."/>
            <person name="Pepin K.H."/>
            <person name="Johnson M."/>
            <person name="Bhonagiri V."/>
            <person name="Nash W.E."/>
            <person name="Mardis E.R."/>
            <person name="Wilson R.K."/>
        </authorList>
    </citation>
    <scope>NUCLEOTIDE SEQUENCE [LARGE SCALE GENOMIC DNA]</scope>
    <source>
        <strain evidence="2 3">DSM 5476</strain>
    </source>
</reference>
<dbReference type="AlphaFoldDB" id="C0EJA8"/>
<name>C0EJA8_9FIRM</name>
<protein>
    <submittedName>
        <fullName evidence="2">Uncharacterized protein</fullName>
    </submittedName>
</protein>